<accession>A0A3B0Q0T5</accession>
<dbReference type="InterPro" id="IPR003439">
    <property type="entry name" value="ABC_transporter-like_ATP-bd"/>
</dbReference>
<dbReference type="EMBL" id="LS991952">
    <property type="protein sequence ID" value="SYV94901.1"/>
    <property type="molecule type" value="Genomic_DNA"/>
</dbReference>
<feature type="non-terminal residue" evidence="6">
    <location>
        <position position="92"/>
    </location>
</feature>
<dbReference type="SUPFAM" id="SSF52540">
    <property type="entry name" value="P-loop containing nucleoside triphosphate hydrolases"/>
    <property type="match status" value="1"/>
</dbReference>
<dbReference type="Pfam" id="PF00005">
    <property type="entry name" value="ABC_tran"/>
    <property type="match status" value="1"/>
</dbReference>
<evidence type="ECO:0000256" key="2">
    <source>
        <dbReference type="ARBA" id="ARBA00022448"/>
    </source>
</evidence>
<dbReference type="Proteomes" id="UP000260136">
    <property type="component" value="Chromosome"/>
</dbReference>
<reference evidence="7" key="1">
    <citation type="submission" date="2018-06" db="EMBL/GenBank/DDBJ databases">
        <authorList>
            <consortium name="Pathogen Informatics"/>
        </authorList>
    </citation>
    <scope>NUCLEOTIDE SEQUENCE [LARGE SCALE GENOMIC DNA]</scope>
    <source>
        <strain evidence="7">NCTC10115</strain>
    </source>
</reference>
<dbReference type="GO" id="GO:0005524">
    <property type="term" value="F:ATP binding"/>
    <property type="evidence" value="ECO:0007669"/>
    <property type="project" value="UniProtKB-KW"/>
</dbReference>
<dbReference type="InterPro" id="IPR027417">
    <property type="entry name" value="P-loop_NTPase"/>
</dbReference>
<feature type="domain" description="ABC transporter" evidence="5">
    <location>
        <begin position="32"/>
        <end position="86"/>
    </location>
</feature>
<dbReference type="PANTHER" id="PTHR43776:SF7">
    <property type="entry name" value="D,D-DIPEPTIDE TRANSPORT ATP-BINDING PROTEIN DDPF-RELATED"/>
    <property type="match status" value="1"/>
</dbReference>
<dbReference type="PANTHER" id="PTHR43776">
    <property type="entry name" value="TRANSPORT ATP-BINDING PROTEIN"/>
    <property type="match status" value="1"/>
</dbReference>
<dbReference type="Gene3D" id="3.40.50.300">
    <property type="entry name" value="P-loop containing nucleotide triphosphate hydrolases"/>
    <property type="match status" value="1"/>
</dbReference>
<gene>
    <name evidence="6" type="primary">MCYN0857_2</name>
    <name evidence="6" type="ORF">NCTC10115_01125</name>
</gene>
<keyword evidence="4 6" id="KW-0067">ATP-binding</keyword>
<dbReference type="EC" id="3.6.3.-" evidence="6"/>
<protein>
    <submittedName>
        <fullName evidence="6">ABC transporter, ATP-binding protein</fullName>
        <ecNumber evidence="6">3.6.3.-</ecNumber>
    </submittedName>
</protein>
<evidence type="ECO:0000313" key="7">
    <source>
        <dbReference type="Proteomes" id="UP000260136"/>
    </source>
</evidence>
<dbReference type="AlphaFoldDB" id="A0A3B0Q0T5"/>
<keyword evidence="2" id="KW-0813">Transport</keyword>
<proteinExistence type="inferred from homology"/>
<evidence type="ECO:0000256" key="3">
    <source>
        <dbReference type="ARBA" id="ARBA00022741"/>
    </source>
</evidence>
<evidence type="ECO:0000313" key="6">
    <source>
        <dbReference type="EMBL" id="SYV94901.1"/>
    </source>
</evidence>
<name>A0A3B0Q0T5_MYCGL</name>
<evidence type="ECO:0000256" key="1">
    <source>
        <dbReference type="ARBA" id="ARBA00005417"/>
    </source>
</evidence>
<evidence type="ECO:0000259" key="5">
    <source>
        <dbReference type="Pfam" id="PF00005"/>
    </source>
</evidence>
<organism evidence="6 7">
    <name type="scientific">Mycoplasmoides gallisepticum</name>
    <name type="common">Mycoplasma gallisepticum</name>
    <dbReference type="NCBI Taxonomy" id="2096"/>
    <lineage>
        <taxon>Bacteria</taxon>
        <taxon>Bacillati</taxon>
        <taxon>Mycoplasmatota</taxon>
        <taxon>Mycoplasmoidales</taxon>
        <taxon>Mycoplasmoidaceae</taxon>
        <taxon>Mycoplasmoides</taxon>
    </lineage>
</organism>
<comment type="similarity">
    <text evidence="1">Belongs to the ABC transporter superfamily.</text>
</comment>
<evidence type="ECO:0000256" key="4">
    <source>
        <dbReference type="ARBA" id="ARBA00022840"/>
    </source>
</evidence>
<dbReference type="GO" id="GO:0016887">
    <property type="term" value="F:ATP hydrolysis activity"/>
    <property type="evidence" value="ECO:0007669"/>
    <property type="project" value="InterPro"/>
</dbReference>
<dbReference type="InterPro" id="IPR050319">
    <property type="entry name" value="ABC_transp_ATP-bind"/>
</dbReference>
<keyword evidence="3" id="KW-0547">Nucleotide-binding</keyword>
<keyword evidence="6" id="KW-0378">Hydrolase</keyword>
<sequence>MSNKKDEQVKTLLDVANLSVVFNSRGSQFTAVDNVSFKVNKGDFFGIIGESGSGKSTIGKTLVRLNKLSGGMINLDGRLIGNKKLSRADKSW</sequence>